<evidence type="ECO:0000259" key="8">
    <source>
        <dbReference type="SMART" id="SM00479"/>
    </source>
</evidence>
<evidence type="ECO:0000256" key="1">
    <source>
        <dbReference type="ARBA" id="ARBA00004123"/>
    </source>
</evidence>
<dbReference type="EMBL" id="QKWK01000002">
    <property type="protein sequence ID" value="TXT13469.1"/>
    <property type="molecule type" value="Genomic_DNA"/>
</dbReference>
<comment type="similarity">
    <text evidence="2">Belongs to the REXO1/REXO3 family.</text>
</comment>
<feature type="compositionally biased region" description="Low complexity" evidence="7">
    <location>
        <begin position="13"/>
        <end position="28"/>
    </location>
</feature>
<dbReference type="AlphaFoldDB" id="A0A7D8Z2S4"/>
<dbReference type="GO" id="GO:0005634">
    <property type="term" value="C:nucleus"/>
    <property type="evidence" value="ECO:0007669"/>
    <property type="project" value="UniProtKB-SubCell"/>
</dbReference>
<dbReference type="SMART" id="SM00479">
    <property type="entry name" value="EXOIII"/>
    <property type="match status" value="1"/>
</dbReference>
<keyword evidence="5" id="KW-0269">Exonuclease</keyword>
<keyword evidence="3" id="KW-0540">Nuclease</keyword>
<dbReference type="Pfam" id="PF00929">
    <property type="entry name" value="RNase_T"/>
    <property type="match status" value="1"/>
</dbReference>
<feature type="domain" description="Exonuclease" evidence="8">
    <location>
        <begin position="293"/>
        <end position="457"/>
    </location>
</feature>
<feature type="region of interest" description="Disordered" evidence="7">
    <location>
        <begin position="1"/>
        <end position="41"/>
    </location>
</feature>
<dbReference type="InterPro" id="IPR036397">
    <property type="entry name" value="RNaseH_sf"/>
</dbReference>
<evidence type="ECO:0000256" key="7">
    <source>
        <dbReference type="SAM" id="MobiDB-lite"/>
    </source>
</evidence>
<feature type="compositionally biased region" description="Basic and acidic residues" evidence="7">
    <location>
        <begin position="166"/>
        <end position="190"/>
    </location>
</feature>
<dbReference type="GO" id="GO:0004527">
    <property type="term" value="F:exonuclease activity"/>
    <property type="evidence" value="ECO:0007669"/>
    <property type="project" value="UniProtKB-KW"/>
</dbReference>
<dbReference type="SUPFAM" id="SSF53098">
    <property type="entry name" value="Ribonuclease H-like"/>
    <property type="match status" value="1"/>
</dbReference>
<feature type="region of interest" description="Disordered" evidence="7">
    <location>
        <begin position="244"/>
        <end position="290"/>
    </location>
</feature>
<keyword evidence="4" id="KW-0378">Hydrolase</keyword>
<accession>A0A7D8Z2S4</accession>
<dbReference type="GO" id="GO:0003676">
    <property type="term" value="F:nucleic acid binding"/>
    <property type="evidence" value="ECO:0007669"/>
    <property type="project" value="InterPro"/>
</dbReference>
<protein>
    <recommendedName>
        <fullName evidence="8">Exonuclease domain-containing protein</fullName>
    </recommendedName>
</protein>
<organism evidence="9 10">
    <name type="scientific">Vanrija humicola</name>
    <name type="common">Yeast</name>
    <name type="synonym">Cryptococcus humicola</name>
    <dbReference type="NCBI Taxonomy" id="5417"/>
    <lineage>
        <taxon>Eukaryota</taxon>
        <taxon>Fungi</taxon>
        <taxon>Dikarya</taxon>
        <taxon>Basidiomycota</taxon>
        <taxon>Agaricomycotina</taxon>
        <taxon>Tremellomycetes</taxon>
        <taxon>Trichosporonales</taxon>
        <taxon>Trichosporonaceae</taxon>
        <taxon>Vanrija</taxon>
    </lineage>
</organism>
<comment type="subcellular location">
    <subcellularLocation>
        <location evidence="1">Nucleus</location>
    </subcellularLocation>
</comment>
<sequence length="644" mass="71065">MASSSDLKRKFEAGNGSKAGAAAANDDGFTTVQRRKQKKLDKHRPEFHFDLNYFRTGKKIGIAHIRDLSVFINVSDGRRPDWIVVDNPNSVKHTVVVLAAGLLPQHLGLDPLPPAASMPFETTPKGTNPARVPSLKRMFSYGCPTRAPGDSRKMHSVISGLLRGPLTEKEKKRREREAKTREDSHQKGEEYSPVLFLLTPNQMSSNGYRLPSYVKGGSELFIPGKVPKDVAAVLATRKGKEPGFDDEGVVMPAGPRPVEIDENGRRRRGNINSEEGWVETPEAKGPPPGGKYPVLAIDCEMVLTEDGQELARVSVVDCETQKSVFEELVTPPKPVTDYLTRFSGMTAEGLATAKYTLEEVQEALVTGPQPVITPHTILLGHSLDCDLASLKIRHPLVIDTSVIYRHHRGPPFKPSLKYLTQKYLGRQIQQSEGGHDSEEDARACAGLLKMKLTHGPDFGDPNEDSESVFERLARSNHSTLIADHGNPRQWYGAAATTAVGCTTDDEVVDAVVKHVGSHSYTFARLTELSTVQRWNSGGDNEVDLTDMSDSVELEEALDNFDGRLQRLHAALPSNSALIVLTGNADPRHMVSLNQRRLRFERALRALGSTEDIPPESRWMAEDDREYERAVAEAREGMAFFCVKA</sequence>
<dbReference type="InterPro" id="IPR012337">
    <property type="entry name" value="RNaseH-like_sf"/>
</dbReference>
<comment type="caution">
    <text evidence="9">The sequence shown here is derived from an EMBL/GenBank/DDBJ whole genome shotgun (WGS) entry which is preliminary data.</text>
</comment>
<evidence type="ECO:0000256" key="2">
    <source>
        <dbReference type="ARBA" id="ARBA00006357"/>
    </source>
</evidence>
<evidence type="ECO:0000313" key="10">
    <source>
        <dbReference type="Proteomes" id="UP000473826"/>
    </source>
</evidence>
<dbReference type="Gene3D" id="3.30.420.10">
    <property type="entry name" value="Ribonuclease H-like superfamily/Ribonuclease H"/>
    <property type="match status" value="1"/>
</dbReference>
<evidence type="ECO:0000256" key="5">
    <source>
        <dbReference type="ARBA" id="ARBA00022839"/>
    </source>
</evidence>
<dbReference type="PANTHER" id="PTHR12801">
    <property type="entry name" value="RNA EXONUCLEASE REXO1 / RECO3 FAMILY MEMBER-RELATED"/>
    <property type="match status" value="1"/>
</dbReference>
<reference evidence="9 10" key="1">
    <citation type="journal article" date="2019" name="PLoS Genet.">
        <title>Convergent evolution of linked mating-type loci in basidiomycete fungi.</title>
        <authorList>
            <person name="Sun S."/>
            <person name="Coelho M.A."/>
            <person name="Heitman J."/>
            <person name="Nowrousian M."/>
        </authorList>
    </citation>
    <scope>NUCLEOTIDE SEQUENCE [LARGE SCALE GENOMIC DNA]</scope>
    <source>
        <strain evidence="9 10">CBS 4282</strain>
    </source>
</reference>
<gene>
    <name evidence="9" type="ORF">VHUM_00836</name>
</gene>
<name>A0A7D8Z2S4_VANHU</name>
<keyword evidence="10" id="KW-1185">Reference proteome</keyword>
<evidence type="ECO:0000256" key="3">
    <source>
        <dbReference type="ARBA" id="ARBA00022722"/>
    </source>
</evidence>
<keyword evidence="6" id="KW-0539">Nucleus</keyword>
<evidence type="ECO:0000313" key="9">
    <source>
        <dbReference type="EMBL" id="TXT13469.1"/>
    </source>
</evidence>
<evidence type="ECO:0000256" key="6">
    <source>
        <dbReference type="ARBA" id="ARBA00023242"/>
    </source>
</evidence>
<dbReference type="PANTHER" id="PTHR12801:SF115">
    <property type="entry name" value="FI18136P1-RELATED"/>
    <property type="match status" value="1"/>
</dbReference>
<feature type="compositionally biased region" description="Basic and acidic residues" evidence="7">
    <location>
        <begin position="1"/>
        <end position="12"/>
    </location>
</feature>
<dbReference type="OrthoDB" id="206335at2759"/>
<dbReference type="InterPro" id="IPR034922">
    <property type="entry name" value="REX1-like_exo"/>
</dbReference>
<dbReference type="InterPro" id="IPR047021">
    <property type="entry name" value="REXO1/3/4-like"/>
</dbReference>
<proteinExistence type="inferred from homology"/>
<dbReference type="Proteomes" id="UP000473826">
    <property type="component" value="Unassembled WGS sequence"/>
</dbReference>
<dbReference type="CDD" id="cd06145">
    <property type="entry name" value="REX1_like"/>
    <property type="match status" value="1"/>
</dbReference>
<feature type="region of interest" description="Disordered" evidence="7">
    <location>
        <begin position="163"/>
        <end position="190"/>
    </location>
</feature>
<dbReference type="FunFam" id="3.30.420.10:FF:000031">
    <property type="entry name" value="RNA exonuclease 1"/>
    <property type="match status" value="1"/>
</dbReference>
<dbReference type="InterPro" id="IPR013520">
    <property type="entry name" value="Ribonucl_H"/>
</dbReference>
<dbReference type="GO" id="GO:0010629">
    <property type="term" value="P:negative regulation of gene expression"/>
    <property type="evidence" value="ECO:0007669"/>
    <property type="project" value="UniProtKB-ARBA"/>
</dbReference>
<evidence type="ECO:0000256" key="4">
    <source>
        <dbReference type="ARBA" id="ARBA00022801"/>
    </source>
</evidence>